<proteinExistence type="predicted"/>
<protein>
    <submittedName>
        <fullName evidence="2">Uncharacterized protein</fullName>
    </submittedName>
</protein>
<organism evidence="2 3">
    <name type="scientific">Mycena rosella</name>
    <name type="common">Pink bonnet</name>
    <name type="synonym">Agaricus rosellus</name>
    <dbReference type="NCBI Taxonomy" id="1033263"/>
    <lineage>
        <taxon>Eukaryota</taxon>
        <taxon>Fungi</taxon>
        <taxon>Dikarya</taxon>
        <taxon>Basidiomycota</taxon>
        <taxon>Agaricomycotina</taxon>
        <taxon>Agaricomycetes</taxon>
        <taxon>Agaricomycetidae</taxon>
        <taxon>Agaricales</taxon>
        <taxon>Marasmiineae</taxon>
        <taxon>Mycenaceae</taxon>
        <taxon>Mycena</taxon>
    </lineage>
</organism>
<evidence type="ECO:0000313" key="2">
    <source>
        <dbReference type="EMBL" id="KAJ7702333.1"/>
    </source>
</evidence>
<feature type="compositionally biased region" description="Polar residues" evidence="1">
    <location>
        <begin position="71"/>
        <end position="87"/>
    </location>
</feature>
<feature type="compositionally biased region" description="Polar residues" evidence="1">
    <location>
        <begin position="115"/>
        <end position="146"/>
    </location>
</feature>
<dbReference type="Proteomes" id="UP001221757">
    <property type="component" value="Unassembled WGS sequence"/>
</dbReference>
<name>A0AAD7GN19_MYCRO</name>
<reference evidence="2" key="1">
    <citation type="submission" date="2023-03" db="EMBL/GenBank/DDBJ databases">
        <title>Massive genome expansion in bonnet fungi (Mycena s.s.) driven by repeated elements and novel gene families across ecological guilds.</title>
        <authorList>
            <consortium name="Lawrence Berkeley National Laboratory"/>
            <person name="Harder C.B."/>
            <person name="Miyauchi S."/>
            <person name="Viragh M."/>
            <person name="Kuo A."/>
            <person name="Thoen E."/>
            <person name="Andreopoulos B."/>
            <person name="Lu D."/>
            <person name="Skrede I."/>
            <person name="Drula E."/>
            <person name="Henrissat B."/>
            <person name="Morin E."/>
            <person name="Kohler A."/>
            <person name="Barry K."/>
            <person name="LaButti K."/>
            <person name="Morin E."/>
            <person name="Salamov A."/>
            <person name="Lipzen A."/>
            <person name="Mereny Z."/>
            <person name="Hegedus B."/>
            <person name="Baldrian P."/>
            <person name="Stursova M."/>
            <person name="Weitz H."/>
            <person name="Taylor A."/>
            <person name="Grigoriev I.V."/>
            <person name="Nagy L.G."/>
            <person name="Martin F."/>
            <person name="Kauserud H."/>
        </authorList>
    </citation>
    <scope>NUCLEOTIDE SEQUENCE</scope>
    <source>
        <strain evidence="2">CBHHK067</strain>
    </source>
</reference>
<comment type="caution">
    <text evidence="2">The sequence shown here is derived from an EMBL/GenBank/DDBJ whole genome shotgun (WGS) entry which is preliminary data.</text>
</comment>
<dbReference type="EMBL" id="JARKIE010000015">
    <property type="protein sequence ID" value="KAJ7702333.1"/>
    <property type="molecule type" value="Genomic_DNA"/>
</dbReference>
<accession>A0AAD7GN19</accession>
<dbReference type="AlphaFoldDB" id="A0AAD7GN19"/>
<gene>
    <name evidence="2" type="ORF">B0H17DRAFT_1194829</name>
</gene>
<keyword evidence="3" id="KW-1185">Reference proteome</keyword>
<evidence type="ECO:0000313" key="3">
    <source>
        <dbReference type="Proteomes" id="UP001221757"/>
    </source>
</evidence>
<evidence type="ECO:0000256" key="1">
    <source>
        <dbReference type="SAM" id="MobiDB-lite"/>
    </source>
</evidence>
<feature type="region of interest" description="Disordered" evidence="1">
    <location>
        <begin position="71"/>
        <end position="146"/>
    </location>
</feature>
<sequence length="146" mass="15930">MPARMKTATPRPRPSPSEDALLMASIIDIFKPPTKTGEPTEKSTRGAFLQLLEWIASFAIRDVGVDTSLPERTQASKAPTARLSPSSGLGLKRINPDPPQCTTQPLMPRPREKFSTTYVQATHAPSLSSPHRRNATATSPYPQLVI</sequence>